<evidence type="ECO:0000256" key="1">
    <source>
        <dbReference type="SAM" id="MobiDB-lite"/>
    </source>
</evidence>
<feature type="region of interest" description="Disordered" evidence="1">
    <location>
        <begin position="295"/>
        <end position="315"/>
    </location>
</feature>
<evidence type="ECO:0000313" key="2">
    <source>
        <dbReference type="EMBL" id="KAG7369157.1"/>
    </source>
</evidence>
<dbReference type="InterPro" id="IPR019734">
    <property type="entry name" value="TPR_rpt"/>
</dbReference>
<dbReference type="AlphaFoldDB" id="A0A9K3LW31"/>
<accession>A0A9K3LW31</accession>
<gene>
    <name evidence="2" type="ORF">IV203_031900</name>
</gene>
<keyword evidence="3" id="KW-1185">Reference proteome</keyword>
<feature type="compositionally biased region" description="Polar residues" evidence="1">
    <location>
        <begin position="298"/>
        <end position="315"/>
    </location>
</feature>
<dbReference type="Proteomes" id="UP000693970">
    <property type="component" value="Unassembled WGS sequence"/>
</dbReference>
<feature type="region of interest" description="Disordered" evidence="1">
    <location>
        <begin position="1"/>
        <end position="31"/>
    </location>
</feature>
<reference evidence="2" key="2">
    <citation type="submission" date="2021-04" db="EMBL/GenBank/DDBJ databases">
        <authorList>
            <person name="Podell S."/>
        </authorList>
    </citation>
    <scope>NUCLEOTIDE SEQUENCE</scope>
    <source>
        <strain evidence="2">Hildebrandi</strain>
    </source>
</reference>
<name>A0A9K3LW31_9STRA</name>
<dbReference type="InterPro" id="IPR050754">
    <property type="entry name" value="FKBP4/5/8-like"/>
</dbReference>
<dbReference type="SMART" id="SM00028">
    <property type="entry name" value="TPR"/>
    <property type="match status" value="3"/>
</dbReference>
<evidence type="ECO:0000313" key="3">
    <source>
        <dbReference type="Proteomes" id="UP000693970"/>
    </source>
</evidence>
<dbReference type="OrthoDB" id="46371at2759"/>
<reference evidence="2" key="1">
    <citation type="journal article" date="2021" name="Sci. Rep.">
        <title>Diploid genomic architecture of Nitzschia inconspicua, an elite biomass production diatom.</title>
        <authorList>
            <person name="Oliver A."/>
            <person name="Podell S."/>
            <person name="Pinowska A."/>
            <person name="Traller J.C."/>
            <person name="Smith S.R."/>
            <person name="McClure R."/>
            <person name="Beliaev A."/>
            <person name="Bohutskyi P."/>
            <person name="Hill E.A."/>
            <person name="Rabines A."/>
            <person name="Zheng H."/>
            <person name="Allen L.Z."/>
            <person name="Kuo A."/>
            <person name="Grigoriev I.V."/>
            <person name="Allen A.E."/>
            <person name="Hazlebeck D."/>
            <person name="Allen E.E."/>
        </authorList>
    </citation>
    <scope>NUCLEOTIDE SEQUENCE</scope>
    <source>
        <strain evidence="2">Hildebrandi</strain>
    </source>
</reference>
<feature type="compositionally biased region" description="Polar residues" evidence="1">
    <location>
        <begin position="20"/>
        <end position="31"/>
    </location>
</feature>
<feature type="region of interest" description="Disordered" evidence="1">
    <location>
        <begin position="182"/>
        <end position="206"/>
    </location>
</feature>
<proteinExistence type="predicted"/>
<sequence length="404" mass="45366">MSSVNNSPINPPNQHDKNGSQDFNNDSPFLTTSDVLNQLNKHLSNLSSPEDDVHIKPRFELQKRLPDGSAIPASADEIAAADFKTKLEQSATFVSQLATPQDRQYWAEQQRQLGNSFFSRGDYKGAMDIYLTCLVVKENTPDFVNKTLLPVLNNLAQCTSQLGMHKKTILFCEMAITESEKAMVQDQQPADADQEDEDVHHDNTRTTPASVVDNLSLCKIHFKKAKALRLTGNYNPARTSLNASLDHLEAKEKETCVDGLDMDTPPDSMSLESYRQAIQKEFKSLDTAEKAARKNRQCQKSAMQRAMSSKNSATKYSQKATHCDLGFDQEGSTIQAEPRKFSRLRARKFAGEPEACGSNGKTKQKKPSYVDYYWSMVARVTQHLLQLIGDDESDCQEDKEKKRI</sequence>
<organism evidence="2 3">
    <name type="scientific">Nitzschia inconspicua</name>
    <dbReference type="NCBI Taxonomy" id="303405"/>
    <lineage>
        <taxon>Eukaryota</taxon>
        <taxon>Sar</taxon>
        <taxon>Stramenopiles</taxon>
        <taxon>Ochrophyta</taxon>
        <taxon>Bacillariophyta</taxon>
        <taxon>Bacillariophyceae</taxon>
        <taxon>Bacillariophycidae</taxon>
        <taxon>Bacillariales</taxon>
        <taxon>Bacillariaceae</taxon>
        <taxon>Nitzschia</taxon>
    </lineage>
</organism>
<dbReference type="PANTHER" id="PTHR46512">
    <property type="entry name" value="PEPTIDYLPROLYL ISOMERASE"/>
    <property type="match status" value="1"/>
</dbReference>
<comment type="caution">
    <text evidence="2">The sequence shown here is derived from an EMBL/GenBank/DDBJ whole genome shotgun (WGS) entry which is preliminary data.</text>
</comment>
<dbReference type="EMBL" id="JAGRRH010000006">
    <property type="protein sequence ID" value="KAG7369157.1"/>
    <property type="molecule type" value="Genomic_DNA"/>
</dbReference>
<protein>
    <submittedName>
        <fullName evidence="2">Uncharacterized protein</fullName>
    </submittedName>
</protein>